<dbReference type="InterPro" id="IPR009061">
    <property type="entry name" value="DNA-bd_dom_put_sf"/>
</dbReference>
<dbReference type="Gene3D" id="1.10.1660.10">
    <property type="match status" value="1"/>
</dbReference>
<evidence type="ECO:0000256" key="2">
    <source>
        <dbReference type="SAM" id="Coils"/>
    </source>
</evidence>
<dbReference type="GO" id="GO:0003677">
    <property type="term" value="F:DNA binding"/>
    <property type="evidence" value="ECO:0007669"/>
    <property type="project" value="UniProtKB-KW"/>
</dbReference>
<dbReference type="Proteomes" id="UP000198307">
    <property type="component" value="Unassembled WGS sequence"/>
</dbReference>
<proteinExistence type="predicted"/>
<reference evidence="4 5" key="1">
    <citation type="submission" date="2017-07" db="EMBL/GenBank/DDBJ databases">
        <authorList>
            <person name="Sun Z.S."/>
            <person name="Albrecht U."/>
            <person name="Echele G."/>
            <person name="Lee C.C."/>
        </authorList>
    </citation>
    <scope>NUCLEOTIDE SEQUENCE [LARGE SCALE GENOMIC DNA]</scope>
    <source>
        <strain evidence="4 5">DSM 14827</strain>
    </source>
</reference>
<feature type="coiled-coil region" evidence="2">
    <location>
        <begin position="94"/>
        <end position="128"/>
    </location>
</feature>
<dbReference type="InterPro" id="IPR047057">
    <property type="entry name" value="MerR_fam"/>
</dbReference>
<protein>
    <submittedName>
        <fullName evidence="4">Transcriptional regulator, MerR family</fullName>
    </submittedName>
</protein>
<dbReference type="OrthoDB" id="9803659at2"/>
<evidence type="ECO:0000256" key="1">
    <source>
        <dbReference type="ARBA" id="ARBA00023125"/>
    </source>
</evidence>
<dbReference type="RefSeq" id="WP_089342804.1">
    <property type="nucleotide sequence ID" value="NZ_CP067129.1"/>
</dbReference>
<sequence length="132" mass="15523">MQEELMTIREMCDAFDVTPRTLRFYESRELIFPERRGQRRLYDRRDRARLTLILRGKRFGFSLEQIRQLLEFYEPGGSNVTQIAATLKVGRDRLADMERQYAELGEAIHDLKAQIAEATARLAAMTRDTHED</sequence>
<dbReference type="PANTHER" id="PTHR30204:SF58">
    <property type="entry name" value="HTH-TYPE TRANSCRIPTIONAL REGULATOR YFMP"/>
    <property type="match status" value="1"/>
</dbReference>
<dbReference type="CDD" id="cd04776">
    <property type="entry name" value="HTH_GnyR"/>
    <property type="match status" value="1"/>
</dbReference>
<gene>
    <name evidence="4" type="ORF">SAMN05444959_101494</name>
</gene>
<dbReference type="PANTHER" id="PTHR30204">
    <property type="entry name" value="REDOX-CYCLING DRUG-SENSING TRANSCRIPTIONAL ACTIVATOR SOXR"/>
    <property type="match status" value="1"/>
</dbReference>
<evidence type="ECO:0000259" key="3">
    <source>
        <dbReference type="PROSITE" id="PS50937"/>
    </source>
</evidence>
<name>A0A239PMC0_9RHOB</name>
<organism evidence="4 5">
    <name type="scientific">Paracoccus seriniphilus</name>
    <dbReference type="NCBI Taxonomy" id="184748"/>
    <lineage>
        <taxon>Bacteria</taxon>
        <taxon>Pseudomonadati</taxon>
        <taxon>Pseudomonadota</taxon>
        <taxon>Alphaproteobacteria</taxon>
        <taxon>Rhodobacterales</taxon>
        <taxon>Paracoccaceae</taxon>
        <taxon>Paracoccus</taxon>
    </lineage>
</organism>
<dbReference type="SMART" id="SM00422">
    <property type="entry name" value="HTH_MERR"/>
    <property type="match status" value="1"/>
</dbReference>
<evidence type="ECO:0000313" key="4">
    <source>
        <dbReference type="EMBL" id="SNT68932.1"/>
    </source>
</evidence>
<keyword evidence="2" id="KW-0175">Coiled coil</keyword>
<evidence type="ECO:0000313" key="5">
    <source>
        <dbReference type="Proteomes" id="UP000198307"/>
    </source>
</evidence>
<feature type="domain" description="HTH merR-type" evidence="3">
    <location>
        <begin position="5"/>
        <end position="72"/>
    </location>
</feature>
<dbReference type="GO" id="GO:0003700">
    <property type="term" value="F:DNA-binding transcription factor activity"/>
    <property type="evidence" value="ECO:0007669"/>
    <property type="project" value="InterPro"/>
</dbReference>
<dbReference type="SUPFAM" id="SSF46955">
    <property type="entry name" value="Putative DNA-binding domain"/>
    <property type="match status" value="1"/>
</dbReference>
<accession>A0A239PMC0</accession>
<dbReference type="PROSITE" id="PS50937">
    <property type="entry name" value="HTH_MERR_2"/>
    <property type="match status" value="1"/>
</dbReference>
<keyword evidence="1" id="KW-0238">DNA-binding</keyword>
<dbReference type="InterPro" id="IPR000551">
    <property type="entry name" value="MerR-type_HTH_dom"/>
</dbReference>
<dbReference type="Pfam" id="PF13411">
    <property type="entry name" value="MerR_1"/>
    <property type="match status" value="1"/>
</dbReference>
<dbReference type="EMBL" id="FZQB01000001">
    <property type="protein sequence ID" value="SNT68932.1"/>
    <property type="molecule type" value="Genomic_DNA"/>
</dbReference>
<dbReference type="AlphaFoldDB" id="A0A239PMC0"/>
<keyword evidence="5" id="KW-1185">Reference proteome</keyword>